<protein>
    <submittedName>
        <fullName evidence="2">His-Xaa-Ser system radical SAM maturase HxsC</fullName>
    </submittedName>
</protein>
<evidence type="ECO:0000313" key="3">
    <source>
        <dbReference type="Proteomes" id="UP000788426"/>
    </source>
</evidence>
<dbReference type="RefSeq" id="WP_219480080.1">
    <property type="nucleotide sequence ID" value="NZ_JAHXCT010000002.1"/>
</dbReference>
<dbReference type="InterPro" id="IPR024032">
    <property type="entry name" value="rSAM_paired_HxsC"/>
</dbReference>
<dbReference type="PANTHER" id="PTHR11228">
    <property type="entry name" value="RADICAL SAM DOMAIN PROTEIN"/>
    <property type="match status" value="1"/>
</dbReference>
<keyword evidence="3" id="KW-1185">Reference proteome</keyword>
<name>A0ABS6YBD8_9BACT</name>
<feature type="domain" description="Radical SAM core" evidence="1">
    <location>
        <begin position="89"/>
        <end position="306"/>
    </location>
</feature>
<dbReference type="SFLD" id="SFLDG01067">
    <property type="entry name" value="SPASM/twitch_domain_containing"/>
    <property type="match status" value="1"/>
</dbReference>
<proteinExistence type="predicted"/>
<evidence type="ECO:0000313" key="2">
    <source>
        <dbReference type="EMBL" id="MBW4768887.1"/>
    </source>
</evidence>
<dbReference type="EMBL" id="JAHXCT010000002">
    <property type="protein sequence ID" value="MBW4768887.1"/>
    <property type="molecule type" value="Genomic_DNA"/>
</dbReference>
<reference evidence="2 3" key="1">
    <citation type="submission" date="2021-07" db="EMBL/GenBank/DDBJ databases">
        <title>Genomic diversity and antimicrobial resistance of Prevotella spp. isolated from chronic lung disease airways.</title>
        <authorList>
            <person name="Webb K.A."/>
            <person name="Olagoke O.S."/>
            <person name="Baird T."/>
            <person name="Neill J."/>
            <person name="Pham A."/>
            <person name="Wells T.J."/>
            <person name="Ramsay K.A."/>
            <person name="Bell S.C."/>
            <person name="Sarovich D.S."/>
            <person name="Price E.P."/>
        </authorList>
    </citation>
    <scope>NUCLEOTIDE SEQUENCE [LARGE SCALE GENOMIC DNA]</scope>
    <source>
        <strain evidence="2 3">SCHI0011.S.12</strain>
    </source>
</reference>
<dbReference type="PROSITE" id="PS51918">
    <property type="entry name" value="RADICAL_SAM"/>
    <property type="match status" value="1"/>
</dbReference>
<comment type="caution">
    <text evidence="2">The sequence shown here is derived from an EMBL/GenBank/DDBJ whole genome shotgun (WGS) entry which is preliminary data.</text>
</comment>
<dbReference type="SFLD" id="SFLDG01103">
    <property type="entry name" value="Uncharacterised_Radical_SAM_Su"/>
    <property type="match status" value="1"/>
</dbReference>
<dbReference type="CDD" id="cd01335">
    <property type="entry name" value="Radical_SAM"/>
    <property type="match status" value="1"/>
</dbReference>
<dbReference type="PANTHER" id="PTHR11228:SF7">
    <property type="entry name" value="PQQA PEPTIDE CYCLASE"/>
    <property type="match status" value="1"/>
</dbReference>
<gene>
    <name evidence="2" type="primary">hxsC</name>
    <name evidence="2" type="ORF">KZO38_03815</name>
</gene>
<dbReference type="Pfam" id="PF04055">
    <property type="entry name" value="Radical_SAM"/>
    <property type="match status" value="1"/>
</dbReference>
<evidence type="ECO:0000259" key="1">
    <source>
        <dbReference type="PROSITE" id="PS51918"/>
    </source>
</evidence>
<sequence>MKQINTLYHNNTHEILGRVTLKGKNVFNRSNYILVSDNEKDFGKGYKFIITSEGKDNNKYPHCIIDNISAFCEGDVVSINSKGEIFFLYEVRSTSNAVFVTARCNHRCIMCPQPPVDQEKDRTNFNLELIKLFDKNTREVGITGGEPTMVGDRLFDLIRQIKKSCPKAAITILSNGVKFADIDYAAKLAACNHHDLQIDIPIFSDIAAEHDRIVGAKTFYKTVQGLYNLARFGQPIGIRIVVHKQTYRRLVQLSDFIYHNFPFVVQVAFMQMETTGLAERNLHELWIDPYDYNHELKQAVLLLNDRGITTYIYNAQLCVLSPELRPFAKQSISEWKDVYLPICEDCSLKSRCAGIFSTNNGNISAHIQKIECADSCTE</sequence>
<organism evidence="2 3">
    <name type="scientific">Hoylesella nanceiensis</name>
    <dbReference type="NCBI Taxonomy" id="425941"/>
    <lineage>
        <taxon>Bacteria</taxon>
        <taxon>Pseudomonadati</taxon>
        <taxon>Bacteroidota</taxon>
        <taxon>Bacteroidia</taxon>
        <taxon>Bacteroidales</taxon>
        <taxon>Prevotellaceae</taxon>
        <taxon>Hoylesella</taxon>
    </lineage>
</organism>
<dbReference type="InterPro" id="IPR007197">
    <property type="entry name" value="rSAM"/>
</dbReference>
<dbReference type="InterPro" id="IPR050377">
    <property type="entry name" value="Radical_SAM_PqqE_MftC-like"/>
</dbReference>
<dbReference type="SFLD" id="SFLDS00029">
    <property type="entry name" value="Radical_SAM"/>
    <property type="match status" value="1"/>
</dbReference>
<accession>A0ABS6YBD8</accession>
<dbReference type="NCBIfam" id="TIGR03977">
    <property type="entry name" value="rSAM_pair_HxsC"/>
    <property type="match status" value="1"/>
</dbReference>
<dbReference type="Proteomes" id="UP000788426">
    <property type="component" value="Unassembled WGS sequence"/>
</dbReference>